<sequence>MTYSDMKITTEDTDRTNSAGVSSRYRDKKKGSTGILVFGAGVLLVGIALFFIVKTLGKSLDPISIVASVSASDIEETDGRTNVLLLGSDKRNSGVVSSELTDTILVASIGQVDKDLVLISIPRDLWVQSPEGYHSKVNEIYTYGGAEEITQVVEDVLGIPIHYHTLVTFDLFREAINVLGGIEITVDRAFTDYEYPVEGKENAPDNERYETVHFEAGKQVMDGDTALKYARSRKGDNDEGTDFARSRRQQKVIMAIKDKALSLETLINPVKLKELYDIYSKSVDTNIDLGTVQSFYLLSQKINFERVTAVVLDDRSEANEGGLLYAPEDTTLYGGRYVLIPRTGDYSQIHAYVQKYVFGGK</sequence>
<feature type="transmembrane region" description="Helical" evidence="3">
    <location>
        <begin position="33"/>
        <end position="53"/>
    </location>
</feature>
<dbReference type="Proteomes" id="UP000179113">
    <property type="component" value="Unassembled WGS sequence"/>
</dbReference>
<comment type="similarity">
    <text evidence="1">Belongs to the LytR/CpsA/Psr (LCP) family.</text>
</comment>
<name>A0A1F4WHW1_UNCKA</name>
<feature type="domain" description="Cell envelope-related transcriptional attenuator" evidence="4">
    <location>
        <begin position="101"/>
        <end position="260"/>
    </location>
</feature>
<keyword evidence="3" id="KW-1133">Transmembrane helix</keyword>
<reference evidence="5 6" key="1">
    <citation type="journal article" date="2016" name="Nat. Commun.">
        <title>Thousands of microbial genomes shed light on interconnected biogeochemical processes in an aquifer system.</title>
        <authorList>
            <person name="Anantharaman K."/>
            <person name="Brown C.T."/>
            <person name="Hug L.A."/>
            <person name="Sharon I."/>
            <person name="Castelle C.J."/>
            <person name="Probst A.J."/>
            <person name="Thomas B.C."/>
            <person name="Singh A."/>
            <person name="Wilkins M.J."/>
            <person name="Karaoz U."/>
            <person name="Brodie E.L."/>
            <person name="Williams K.H."/>
            <person name="Hubbard S.S."/>
            <person name="Banfield J.F."/>
        </authorList>
    </citation>
    <scope>NUCLEOTIDE SEQUENCE [LARGE SCALE GENOMIC DNA]</scope>
</reference>
<accession>A0A1F4WHW1</accession>
<dbReference type="InterPro" id="IPR004474">
    <property type="entry name" value="LytR_CpsA_psr"/>
</dbReference>
<dbReference type="PANTHER" id="PTHR33392">
    <property type="entry name" value="POLYISOPRENYL-TEICHOIC ACID--PEPTIDOGLYCAN TEICHOIC ACID TRANSFERASE TAGU"/>
    <property type="match status" value="1"/>
</dbReference>
<dbReference type="PANTHER" id="PTHR33392:SF6">
    <property type="entry name" value="POLYISOPRENYL-TEICHOIC ACID--PEPTIDOGLYCAN TEICHOIC ACID TRANSFERASE TAGU"/>
    <property type="match status" value="1"/>
</dbReference>
<keyword evidence="3" id="KW-0812">Transmembrane</keyword>
<gene>
    <name evidence="5" type="ORF">A2415_04250</name>
</gene>
<evidence type="ECO:0000313" key="5">
    <source>
        <dbReference type="EMBL" id="OGC68981.1"/>
    </source>
</evidence>
<evidence type="ECO:0000313" key="6">
    <source>
        <dbReference type="Proteomes" id="UP000179113"/>
    </source>
</evidence>
<evidence type="ECO:0000256" key="3">
    <source>
        <dbReference type="SAM" id="Phobius"/>
    </source>
</evidence>
<dbReference type="EMBL" id="MEWA01000029">
    <property type="protein sequence ID" value="OGC68981.1"/>
    <property type="molecule type" value="Genomic_DNA"/>
</dbReference>
<dbReference type="InterPro" id="IPR050922">
    <property type="entry name" value="LytR/CpsA/Psr_CW_biosynth"/>
</dbReference>
<keyword evidence="3" id="KW-0472">Membrane</keyword>
<protein>
    <recommendedName>
        <fullName evidence="4">Cell envelope-related transcriptional attenuator domain-containing protein</fullName>
    </recommendedName>
</protein>
<feature type="region of interest" description="Disordered" evidence="2">
    <location>
        <begin position="1"/>
        <end position="25"/>
    </location>
</feature>
<evidence type="ECO:0000256" key="2">
    <source>
        <dbReference type="SAM" id="MobiDB-lite"/>
    </source>
</evidence>
<evidence type="ECO:0000256" key="1">
    <source>
        <dbReference type="ARBA" id="ARBA00006068"/>
    </source>
</evidence>
<dbReference type="Gene3D" id="3.40.630.190">
    <property type="entry name" value="LCP protein"/>
    <property type="match status" value="1"/>
</dbReference>
<comment type="caution">
    <text evidence="5">The sequence shown here is derived from an EMBL/GenBank/DDBJ whole genome shotgun (WGS) entry which is preliminary data.</text>
</comment>
<proteinExistence type="inferred from homology"/>
<organism evidence="5 6">
    <name type="scientific">candidate division WWE3 bacterium RIFOXYC1_FULL_39_7</name>
    <dbReference type="NCBI Taxonomy" id="1802643"/>
    <lineage>
        <taxon>Bacteria</taxon>
        <taxon>Katanobacteria</taxon>
    </lineage>
</organism>
<dbReference type="Pfam" id="PF03816">
    <property type="entry name" value="LytR_cpsA_psr"/>
    <property type="match status" value="1"/>
</dbReference>
<evidence type="ECO:0000259" key="4">
    <source>
        <dbReference type="Pfam" id="PF03816"/>
    </source>
</evidence>
<dbReference type="AlphaFoldDB" id="A0A1F4WHW1"/>
<dbReference type="NCBIfam" id="TIGR00350">
    <property type="entry name" value="lytR_cpsA_psr"/>
    <property type="match status" value="1"/>
</dbReference>